<organism evidence="2 3">
    <name type="scientific">Alkalicella caledoniensis</name>
    <dbReference type="NCBI Taxonomy" id="2731377"/>
    <lineage>
        <taxon>Bacteria</taxon>
        <taxon>Bacillati</taxon>
        <taxon>Bacillota</taxon>
        <taxon>Clostridia</taxon>
        <taxon>Eubacteriales</taxon>
        <taxon>Proteinivoracaceae</taxon>
        <taxon>Alkalicella</taxon>
    </lineage>
</organism>
<dbReference type="GO" id="GO:0003677">
    <property type="term" value="F:DNA binding"/>
    <property type="evidence" value="ECO:0007669"/>
    <property type="project" value="InterPro"/>
</dbReference>
<evidence type="ECO:0000313" key="2">
    <source>
        <dbReference type="EMBL" id="QNO15316.1"/>
    </source>
</evidence>
<keyword evidence="3" id="KW-1185">Reference proteome</keyword>
<evidence type="ECO:0000313" key="3">
    <source>
        <dbReference type="Proteomes" id="UP000516160"/>
    </source>
</evidence>
<reference evidence="2 3" key="1">
    <citation type="submission" date="2020-07" db="EMBL/GenBank/DDBJ databases">
        <title>Alkalicella. sp. LB2 genome.</title>
        <authorList>
            <person name="Postec A."/>
            <person name="Quemeneur M."/>
        </authorList>
    </citation>
    <scope>NUCLEOTIDE SEQUENCE [LARGE SCALE GENOMIC DNA]</scope>
    <source>
        <strain evidence="2 3">LB2</strain>
    </source>
</reference>
<dbReference type="KEGG" id="acae:HYG86_11340"/>
<name>A0A7G9W9F4_ALKCA</name>
<protein>
    <submittedName>
        <fullName evidence="2">Helix-turn-helix domain-containing protein</fullName>
    </submittedName>
</protein>
<evidence type="ECO:0000259" key="1">
    <source>
        <dbReference type="Pfam" id="PF12728"/>
    </source>
</evidence>
<proteinExistence type="predicted"/>
<accession>A0A7G9W9F4</accession>
<dbReference type="InterPro" id="IPR010093">
    <property type="entry name" value="SinI_DNA-bd"/>
</dbReference>
<sequence length="78" mass="8988">MREIKDDDILYTVAEVAKIMRTNPAYVYELIKANLLPVLKLGSYKVRKDDLLEFLETHVGMDLSNPHQIKQLEVSKGE</sequence>
<feature type="domain" description="Helix-turn-helix" evidence="1">
    <location>
        <begin position="10"/>
        <end position="57"/>
    </location>
</feature>
<dbReference type="InterPro" id="IPR041657">
    <property type="entry name" value="HTH_17"/>
</dbReference>
<dbReference type="Proteomes" id="UP000516160">
    <property type="component" value="Chromosome"/>
</dbReference>
<dbReference type="AlphaFoldDB" id="A0A7G9W9F4"/>
<dbReference type="RefSeq" id="WP_213165680.1">
    <property type="nucleotide sequence ID" value="NZ_CP058559.1"/>
</dbReference>
<dbReference type="Pfam" id="PF12728">
    <property type="entry name" value="HTH_17"/>
    <property type="match status" value="1"/>
</dbReference>
<dbReference type="EMBL" id="CP058559">
    <property type="protein sequence ID" value="QNO15316.1"/>
    <property type="molecule type" value="Genomic_DNA"/>
</dbReference>
<gene>
    <name evidence="2" type="ORF">HYG86_11340</name>
</gene>
<dbReference type="NCBIfam" id="TIGR01764">
    <property type="entry name" value="excise"/>
    <property type="match status" value="1"/>
</dbReference>